<name>A0A6J5LR68_9CAUD</name>
<dbReference type="EMBL" id="LR796327">
    <property type="protein sequence ID" value="CAB4137005.1"/>
    <property type="molecule type" value="Genomic_DNA"/>
</dbReference>
<gene>
    <name evidence="1" type="ORF">UFOVP315_38</name>
</gene>
<evidence type="ECO:0000313" key="1">
    <source>
        <dbReference type="EMBL" id="CAB4137005.1"/>
    </source>
</evidence>
<accession>A0A6J5LR68</accession>
<protein>
    <submittedName>
        <fullName evidence="1">Uncharacterized protein</fullName>
    </submittedName>
</protein>
<reference evidence="1" key="1">
    <citation type="submission" date="2020-04" db="EMBL/GenBank/DDBJ databases">
        <authorList>
            <person name="Chiriac C."/>
            <person name="Salcher M."/>
            <person name="Ghai R."/>
            <person name="Kavagutti S V."/>
        </authorList>
    </citation>
    <scope>NUCLEOTIDE SEQUENCE</scope>
</reference>
<sequence>MPTQITISSEDLCLNHCPDYIRPMWPQMNFSPYASPALVETAMQAMRDYCKPYDRRLAMFLQSRGVPVEPCNHAPGYHLAEGVAWIETETCLQSGGTIYRWATVAEIAEQARRERLTHARWYVRLWHTIITWAKGVRQACAA</sequence>
<organism evidence="1">
    <name type="scientific">uncultured Caudovirales phage</name>
    <dbReference type="NCBI Taxonomy" id="2100421"/>
    <lineage>
        <taxon>Viruses</taxon>
        <taxon>Duplodnaviria</taxon>
        <taxon>Heunggongvirae</taxon>
        <taxon>Uroviricota</taxon>
        <taxon>Caudoviricetes</taxon>
        <taxon>Peduoviridae</taxon>
        <taxon>Maltschvirus</taxon>
        <taxon>Maltschvirus maltsch</taxon>
    </lineage>
</organism>
<proteinExistence type="predicted"/>